<organism evidence="2 3">
    <name type="scientific">Rhizophagus irregularis</name>
    <dbReference type="NCBI Taxonomy" id="588596"/>
    <lineage>
        <taxon>Eukaryota</taxon>
        <taxon>Fungi</taxon>
        <taxon>Fungi incertae sedis</taxon>
        <taxon>Mucoromycota</taxon>
        <taxon>Glomeromycotina</taxon>
        <taxon>Glomeromycetes</taxon>
        <taxon>Glomerales</taxon>
        <taxon>Glomeraceae</taxon>
        <taxon>Rhizophagus</taxon>
    </lineage>
</organism>
<dbReference type="Proteomes" id="UP000232688">
    <property type="component" value="Unassembled WGS sequence"/>
</dbReference>
<comment type="caution">
    <text evidence="2">The sequence shown here is derived from an EMBL/GenBank/DDBJ whole genome shotgun (WGS) entry which is preliminary data.</text>
</comment>
<evidence type="ECO:0000313" key="2">
    <source>
        <dbReference type="EMBL" id="PKC62963.1"/>
    </source>
</evidence>
<accession>A0A2N0RI39</accession>
<dbReference type="VEuPathDB" id="FungiDB:RhiirA1_464425"/>
<keyword evidence="1" id="KW-0472">Membrane</keyword>
<dbReference type="AlphaFoldDB" id="A0A2N0RI39"/>
<name>A0A2N0RI39_9GLOM</name>
<proteinExistence type="predicted"/>
<keyword evidence="1" id="KW-1133">Transmembrane helix</keyword>
<feature type="transmembrane region" description="Helical" evidence="1">
    <location>
        <begin position="14"/>
        <end position="36"/>
    </location>
</feature>
<keyword evidence="1" id="KW-0812">Transmembrane</keyword>
<gene>
    <name evidence="2" type="ORF">RhiirA1_464425</name>
</gene>
<reference evidence="2 3" key="2">
    <citation type="submission" date="2017-10" db="EMBL/GenBank/DDBJ databases">
        <title>Genome analyses suggest a sexual origin of heterokaryosis in a supposedly ancient asexual fungus.</title>
        <authorList>
            <person name="Corradi N."/>
            <person name="Sedzielewska K."/>
            <person name="Noel J."/>
            <person name="Charron P."/>
            <person name="Farinelli L."/>
            <person name="Marton T."/>
            <person name="Kruger M."/>
            <person name="Pelin A."/>
            <person name="Brachmann A."/>
            <person name="Corradi N."/>
        </authorList>
    </citation>
    <scope>NUCLEOTIDE SEQUENCE [LARGE SCALE GENOMIC DNA]</scope>
    <source>
        <strain evidence="2 3">A1</strain>
    </source>
</reference>
<dbReference type="EMBL" id="LLXH01000790">
    <property type="protein sequence ID" value="PKC62963.1"/>
    <property type="molecule type" value="Genomic_DNA"/>
</dbReference>
<reference evidence="2 3" key="1">
    <citation type="submission" date="2017-10" db="EMBL/GenBank/DDBJ databases">
        <title>Extensive intraspecific genome diversity in a model arbuscular mycorrhizal fungus.</title>
        <authorList>
            <person name="Chen E.C.H."/>
            <person name="Morin E."/>
            <person name="Baudet D."/>
            <person name="Noel J."/>
            <person name="Ndikumana S."/>
            <person name="Charron P."/>
            <person name="St-Onge C."/>
            <person name="Giorgi J."/>
            <person name="Grigoriev I.V."/>
            <person name="Roux C."/>
            <person name="Martin F.M."/>
            <person name="Corradi N."/>
        </authorList>
    </citation>
    <scope>NUCLEOTIDE SEQUENCE [LARGE SCALE GENOMIC DNA]</scope>
    <source>
        <strain evidence="2 3">A1</strain>
    </source>
</reference>
<sequence>MLKNKNNYYQLEDYILMAVIFSYCLMVESINGIAVFKILHNYFSKYSYILNIFYPFIWELFERVWLSGPFKFQDEMDRTVSWTFENELDAREQSVHGFRTSSPRENFLFFLFSMWDLIGIRYSRHNCLKFLLFYQRMFLNIFQVSFNFDNPQ</sequence>
<evidence type="ECO:0000256" key="1">
    <source>
        <dbReference type="SAM" id="Phobius"/>
    </source>
</evidence>
<evidence type="ECO:0000313" key="3">
    <source>
        <dbReference type="Proteomes" id="UP000232688"/>
    </source>
</evidence>
<protein>
    <submittedName>
        <fullName evidence="2">Uncharacterized protein</fullName>
    </submittedName>
</protein>